<dbReference type="EMBL" id="GBXI01005259">
    <property type="protein sequence ID" value="JAD09033.1"/>
    <property type="molecule type" value="Transcribed_RNA"/>
</dbReference>
<keyword evidence="8" id="KW-0479">Metal-binding</keyword>
<accession>A0A0A1XEW7</accession>
<keyword evidence="10" id="KW-1015">Disulfide bond</keyword>
<dbReference type="GO" id="GO:0008270">
    <property type="term" value="F:zinc ion binding"/>
    <property type="evidence" value="ECO:0007669"/>
    <property type="project" value="TreeGrafter"/>
</dbReference>
<keyword evidence="7 14" id="KW-0808">Transferase</keyword>
<keyword evidence="11" id="KW-0012">Acyltransferase</keyword>
<comment type="subcellular location">
    <subcellularLocation>
        <location evidence="2">Secreted</location>
    </subcellularLocation>
</comment>
<dbReference type="Pfam" id="PF04389">
    <property type="entry name" value="Peptidase_M28"/>
    <property type="match status" value="1"/>
</dbReference>
<feature type="domain" description="Peptidase M28" evidence="13">
    <location>
        <begin position="138"/>
        <end position="361"/>
    </location>
</feature>
<protein>
    <recommendedName>
        <fullName evidence="5">Glutaminyl-peptide cyclotransferase</fullName>
        <ecNumber evidence="4">2.3.2.5</ecNumber>
    </recommendedName>
</protein>
<feature type="non-terminal residue" evidence="14">
    <location>
        <position position="1"/>
    </location>
</feature>
<dbReference type="FunFam" id="3.40.630.10:FF:000029">
    <property type="entry name" value="Glutaminyl-peptide cyclotransferase"/>
    <property type="match status" value="1"/>
</dbReference>
<evidence type="ECO:0000259" key="13">
    <source>
        <dbReference type="Pfam" id="PF04389"/>
    </source>
</evidence>
<evidence type="ECO:0000256" key="7">
    <source>
        <dbReference type="ARBA" id="ARBA00022679"/>
    </source>
</evidence>
<dbReference type="GO" id="GO:0016603">
    <property type="term" value="F:glutaminyl-peptide cyclotransferase activity"/>
    <property type="evidence" value="ECO:0007669"/>
    <property type="project" value="UniProtKB-EC"/>
</dbReference>
<reference evidence="14" key="1">
    <citation type="submission" date="2014-11" db="EMBL/GenBank/DDBJ databases">
        <authorList>
            <person name="Geib S."/>
        </authorList>
    </citation>
    <scope>NUCLEOTIDE SEQUENCE</scope>
</reference>
<evidence type="ECO:0000256" key="10">
    <source>
        <dbReference type="ARBA" id="ARBA00023157"/>
    </source>
</evidence>
<dbReference type="InterPro" id="IPR040234">
    <property type="entry name" value="QC/QCL"/>
</dbReference>
<dbReference type="PANTHER" id="PTHR12283">
    <property type="entry name" value="GLUTAMINYL-PEPTIDE CYCLOTRANSFERASE"/>
    <property type="match status" value="1"/>
</dbReference>
<comment type="function">
    <text evidence="12">Acts as a glutaminyl-peptide cyclotransferase. Responsible for the biosynthesis of pyroglutamyl peptides. Might be more efficient in the conversion of tri and tetrapeptides in vitro. Might have a relative preference for substrates containing hydrophobic amino acids in vitro.</text>
</comment>
<sequence>QFGTLIFSCLLYFHVGEHANFTIGSFNVRINVNTFNGGIQQIVISCSDKMMRFNLISGLLIQLLILTVYAVDVTQFPDDNQHFNRTLAGIMRPRVVGTAGHKEVEKFIKRELNTLGFSTEVDQFSEKIPIFGNVTFTNIIGVLNPNARDFLALACHYDSKYFQDDPGFVAAIDSAVPCATMLNTAKTLSTYLSGNFKDRTDIGLMLIFFDGEEAIKDWSDTDSIYGSRHLAAKLSNTRTSIGLGRSIDRIEVLVLLDLIGAANPKFYSFYPNTYGLHHSLSEIELSLSAAKQLEGRNLMFMRRPSTSFIDDDHRPFLQQNVPVLHLITTPFPPQWHTPNDNAENLHWPSIRNFNKIFRAFVYEYLQRHKEQVNLRAAFR</sequence>
<dbReference type="EC" id="2.3.2.5" evidence="4"/>
<organism evidence="14">
    <name type="scientific">Zeugodacus cucurbitae</name>
    <name type="common">Melon fruit fly</name>
    <name type="synonym">Bactrocera cucurbitae</name>
    <dbReference type="NCBI Taxonomy" id="28588"/>
    <lineage>
        <taxon>Eukaryota</taxon>
        <taxon>Metazoa</taxon>
        <taxon>Ecdysozoa</taxon>
        <taxon>Arthropoda</taxon>
        <taxon>Hexapoda</taxon>
        <taxon>Insecta</taxon>
        <taxon>Pterygota</taxon>
        <taxon>Neoptera</taxon>
        <taxon>Endopterygota</taxon>
        <taxon>Diptera</taxon>
        <taxon>Brachycera</taxon>
        <taxon>Muscomorpha</taxon>
        <taxon>Tephritoidea</taxon>
        <taxon>Tephritidae</taxon>
        <taxon>Zeugodacus</taxon>
        <taxon>Zeugodacus</taxon>
    </lineage>
</organism>
<proteinExistence type="inferred from homology"/>
<name>A0A0A1XEW7_ZEUCU</name>
<dbReference type="InterPro" id="IPR037457">
    <property type="entry name" value="M28_QC"/>
</dbReference>
<dbReference type="SUPFAM" id="SSF53187">
    <property type="entry name" value="Zn-dependent exopeptidases"/>
    <property type="match status" value="1"/>
</dbReference>
<evidence type="ECO:0000256" key="11">
    <source>
        <dbReference type="ARBA" id="ARBA00023315"/>
    </source>
</evidence>
<evidence type="ECO:0000256" key="4">
    <source>
        <dbReference type="ARBA" id="ARBA00012012"/>
    </source>
</evidence>
<dbReference type="GO" id="GO:0005576">
    <property type="term" value="C:extracellular region"/>
    <property type="evidence" value="ECO:0007669"/>
    <property type="project" value="UniProtKB-SubCell"/>
</dbReference>
<dbReference type="InterPro" id="IPR007484">
    <property type="entry name" value="Peptidase_M28"/>
</dbReference>
<evidence type="ECO:0000313" key="14">
    <source>
        <dbReference type="EMBL" id="JAD09033.1"/>
    </source>
</evidence>
<dbReference type="AlphaFoldDB" id="A0A0A1XEW7"/>
<reference evidence="14" key="2">
    <citation type="journal article" date="2015" name="Gigascience">
        <title>Reconstructing a comprehensive transcriptome assembly of a white-pupal translocated strain of the pest fruit fly Bactrocera cucurbitae.</title>
        <authorList>
            <person name="Sim S.B."/>
            <person name="Calla B."/>
            <person name="Hall B."/>
            <person name="DeRego T."/>
            <person name="Geib S.M."/>
        </authorList>
    </citation>
    <scope>NUCLEOTIDE SEQUENCE</scope>
</reference>
<gene>
    <name evidence="14" type="primary">QPCTL</name>
    <name evidence="14" type="ORF">g.11457</name>
</gene>
<dbReference type="PANTHER" id="PTHR12283:SF6">
    <property type="entry name" value="GLUTAMINYL-PEPTIDE CYCLOTRANSFERASE-RELATED"/>
    <property type="match status" value="1"/>
</dbReference>
<comment type="catalytic activity">
    <reaction evidence="1">
        <text>N-terminal L-glutaminyl-[peptide] = N-terminal 5-oxo-L-prolyl-[peptide] + NH4(+)</text>
        <dbReference type="Rhea" id="RHEA:23652"/>
        <dbReference type="Rhea" id="RHEA-COMP:11736"/>
        <dbReference type="Rhea" id="RHEA-COMP:11846"/>
        <dbReference type="ChEBI" id="CHEBI:28938"/>
        <dbReference type="ChEBI" id="CHEBI:64722"/>
        <dbReference type="ChEBI" id="CHEBI:87215"/>
        <dbReference type="EC" id="2.3.2.5"/>
    </reaction>
</comment>
<evidence type="ECO:0000256" key="5">
    <source>
        <dbReference type="ARBA" id="ARBA00016861"/>
    </source>
</evidence>
<evidence type="ECO:0000256" key="9">
    <source>
        <dbReference type="ARBA" id="ARBA00022833"/>
    </source>
</evidence>
<evidence type="ECO:0000256" key="3">
    <source>
        <dbReference type="ARBA" id="ARBA00006014"/>
    </source>
</evidence>
<evidence type="ECO:0000256" key="2">
    <source>
        <dbReference type="ARBA" id="ARBA00004613"/>
    </source>
</evidence>
<comment type="similarity">
    <text evidence="3">Belongs to the glutaminyl-peptide cyclotransferase family.</text>
</comment>
<dbReference type="CDD" id="cd03880">
    <property type="entry name" value="M28_QC_like"/>
    <property type="match status" value="1"/>
</dbReference>
<evidence type="ECO:0000256" key="1">
    <source>
        <dbReference type="ARBA" id="ARBA00000001"/>
    </source>
</evidence>
<evidence type="ECO:0000256" key="8">
    <source>
        <dbReference type="ARBA" id="ARBA00022723"/>
    </source>
</evidence>
<evidence type="ECO:0000256" key="6">
    <source>
        <dbReference type="ARBA" id="ARBA00022525"/>
    </source>
</evidence>
<evidence type="ECO:0000256" key="12">
    <source>
        <dbReference type="ARBA" id="ARBA00057903"/>
    </source>
</evidence>
<dbReference type="Gene3D" id="3.40.630.10">
    <property type="entry name" value="Zn peptidases"/>
    <property type="match status" value="1"/>
</dbReference>
<keyword evidence="6" id="KW-0964">Secreted</keyword>
<keyword evidence="9" id="KW-0862">Zinc</keyword>